<evidence type="ECO:0000313" key="18">
    <source>
        <dbReference type="EMBL" id="CAD7636571.1"/>
    </source>
</evidence>
<dbReference type="InterPro" id="IPR037115">
    <property type="entry name" value="Sirohaem_synt_dimer_dom_sf"/>
</dbReference>
<evidence type="ECO:0000313" key="19">
    <source>
        <dbReference type="Proteomes" id="UP000728032"/>
    </source>
</evidence>
<dbReference type="GO" id="GO:0003723">
    <property type="term" value="F:RNA binding"/>
    <property type="evidence" value="ECO:0007669"/>
    <property type="project" value="InterPro"/>
</dbReference>
<dbReference type="InterPro" id="IPR000878">
    <property type="entry name" value="4pyrrol_Mease"/>
</dbReference>
<dbReference type="Proteomes" id="UP000728032">
    <property type="component" value="Unassembled WGS sequence"/>
</dbReference>
<dbReference type="SUPFAM" id="SSF51735">
    <property type="entry name" value="NAD(P)-binding Rossmann-fold domains"/>
    <property type="match status" value="1"/>
</dbReference>
<keyword evidence="6" id="KW-0949">S-adenosyl-L-methionine</keyword>
<evidence type="ECO:0000256" key="9">
    <source>
        <dbReference type="ARBA" id="ARBA00023027"/>
    </source>
</evidence>
<dbReference type="InterPro" id="IPR014777">
    <property type="entry name" value="4pyrrole_Mease_sub1"/>
</dbReference>
<dbReference type="SUPFAM" id="SSF53790">
    <property type="entry name" value="Tetrapyrrole methylase"/>
    <property type="match status" value="1"/>
</dbReference>
<feature type="domain" description="Tetrapyrrole methylase" evidence="16">
    <location>
        <begin position="234"/>
        <end position="443"/>
    </location>
</feature>
<dbReference type="Gene3D" id="1.10.8.210">
    <property type="entry name" value="Sirohaem synthase, dimerisation domain"/>
    <property type="match status" value="1"/>
</dbReference>
<dbReference type="GO" id="GO:0019354">
    <property type="term" value="P:siroheme biosynthetic process"/>
    <property type="evidence" value="ECO:0007669"/>
    <property type="project" value="UniProtKB-UniPathway"/>
</dbReference>
<keyword evidence="8" id="KW-0560">Oxidoreductase</keyword>
<dbReference type="PROSITE" id="PS00840">
    <property type="entry name" value="SUMT_2"/>
    <property type="match status" value="1"/>
</dbReference>
<dbReference type="CDD" id="cd11642">
    <property type="entry name" value="SUMT"/>
    <property type="match status" value="1"/>
</dbReference>
<dbReference type="GO" id="GO:0008033">
    <property type="term" value="P:tRNA processing"/>
    <property type="evidence" value="ECO:0007669"/>
    <property type="project" value="UniProtKB-KW"/>
</dbReference>
<dbReference type="GO" id="GO:0042802">
    <property type="term" value="F:identical protein binding"/>
    <property type="evidence" value="ECO:0007669"/>
    <property type="project" value="UniProtKB-ARBA"/>
</dbReference>
<sequence>MSKTRYLVQFELLRNTVEIFPISLKLQGQPCLIVGGGHIAYRKAVLLAKAGAVIHVVAPDIEQNLLDIVHSTHGQYHADKFDPQISLSSYRLVIAATNDKAVNQAVFEACEDLNVLVNSVDDPPHCRFMVPAIIDRSPVVVSIATNGASPVLSRQIRTQLEASIPHGMGKLADFSGKWRKAVKEQITNPDERRIFWEDLYASPLKEQVFNDNLIEADRLIEQALTKWQKPKGEVYLVGAGPGDPELLTLKALRLMQQADVVIYDRLVSPAILELCRRDAEKIYVGKARSNHSVPQDGINALLVKYAAEGKRVCRLKGGDPFIFGRGGEEIQELFAANVTFQVVPGITAASGCSAYAGIPLTHRDYAQSVRFLTGHLKEGSPELPWNELVYENQTLVLYMGLVGLEKICENLISHGQRPNMPVALISKGTTPDQKVVVGTLADIASKVEENHIQAPTLTIIGEVRSPVIHVVLYEPEIPANTGNIIRLCANTDAQLHLVKPLGFELDDKKLRRAGLDYHEWAHMKVWENFAECLVHLKEQGIDLDAIYPLTTKGTETPHTSDLNRPVALLMGPETRGLPEDVRMMFPQAHWIRLPMAPNSRSLNLSNATAVILYEAWRQQGAIRKIA</sequence>
<evidence type="ECO:0000259" key="16">
    <source>
        <dbReference type="Pfam" id="PF00590"/>
    </source>
</evidence>
<dbReference type="Gene3D" id="3.30.160.110">
    <property type="entry name" value="Siroheme synthase, domain 2"/>
    <property type="match status" value="1"/>
</dbReference>
<keyword evidence="4 14" id="KW-0489">Methyltransferase</keyword>
<dbReference type="CDD" id="cd18094">
    <property type="entry name" value="SpoU-like_TrmL"/>
    <property type="match status" value="1"/>
</dbReference>
<dbReference type="SUPFAM" id="SSF75615">
    <property type="entry name" value="Siroheme synthase middle domains-like"/>
    <property type="match status" value="1"/>
</dbReference>
<dbReference type="GO" id="GO:0051266">
    <property type="term" value="F:sirohydrochlorin ferrochelatase activity"/>
    <property type="evidence" value="ECO:0007669"/>
    <property type="project" value="InterPro"/>
</dbReference>
<reference evidence="18" key="1">
    <citation type="submission" date="2020-11" db="EMBL/GenBank/DDBJ databases">
        <authorList>
            <person name="Tran Van P."/>
        </authorList>
    </citation>
    <scope>NUCLEOTIDE SEQUENCE</scope>
</reference>
<dbReference type="FunFam" id="3.40.1280.10:FF:000002">
    <property type="entry name" value="Peptidylprolyl isomerase"/>
    <property type="match status" value="1"/>
</dbReference>
<evidence type="ECO:0000256" key="3">
    <source>
        <dbReference type="ARBA" id="ARBA00022573"/>
    </source>
</evidence>
<evidence type="ECO:0000259" key="15">
    <source>
        <dbReference type="Pfam" id="PF00588"/>
    </source>
</evidence>
<keyword evidence="10" id="KW-0456">Lyase</keyword>
<dbReference type="GO" id="GO:0001510">
    <property type="term" value="P:RNA methylation"/>
    <property type="evidence" value="ECO:0007669"/>
    <property type="project" value="InterPro"/>
</dbReference>
<dbReference type="InterPro" id="IPR019478">
    <property type="entry name" value="Sirohaem_synthase_dimer_dom"/>
</dbReference>
<evidence type="ECO:0000256" key="6">
    <source>
        <dbReference type="ARBA" id="ARBA00022691"/>
    </source>
</evidence>
<comment type="pathway">
    <text evidence="1">Porphyrin-containing compound metabolism; siroheme biosynthesis; sirohydrochlorin from precorrin-2: step 1/1.</text>
</comment>
<evidence type="ECO:0000256" key="13">
    <source>
        <dbReference type="ARBA" id="ARBA00047561"/>
    </source>
</evidence>
<dbReference type="InterPro" id="IPR006367">
    <property type="entry name" value="Sirohaem_synthase_N"/>
</dbReference>
<evidence type="ECO:0000256" key="11">
    <source>
        <dbReference type="ARBA" id="ARBA00023244"/>
    </source>
</evidence>
<keyword evidence="3" id="KW-0169">Cobalamin biosynthesis</keyword>
<dbReference type="InterPro" id="IPR006366">
    <property type="entry name" value="CobA/CysG_C"/>
</dbReference>
<keyword evidence="19" id="KW-1185">Reference proteome</keyword>
<dbReference type="FunFam" id="3.40.1010.10:FF:000001">
    <property type="entry name" value="Siroheme synthase"/>
    <property type="match status" value="1"/>
</dbReference>
<dbReference type="PANTHER" id="PTHR45790:SF1">
    <property type="entry name" value="SIROHEME SYNTHASE"/>
    <property type="match status" value="1"/>
</dbReference>
<keyword evidence="2" id="KW-0963">Cytoplasm</keyword>
<dbReference type="InterPro" id="IPR036291">
    <property type="entry name" value="NAD(P)-bd_dom_sf"/>
</dbReference>
<evidence type="ECO:0000259" key="17">
    <source>
        <dbReference type="Pfam" id="PF10414"/>
    </source>
</evidence>
<dbReference type="InterPro" id="IPR003043">
    <property type="entry name" value="Uropor_MeTrfase_CS"/>
</dbReference>
<evidence type="ECO:0000256" key="12">
    <source>
        <dbReference type="ARBA" id="ARBA00023268"/>
    </source>
</evidence>
<evidence type="ECO:0000256" key="4">
    <source>
        <dbReference type="ARBA" id="ARBA00022603"/>
    </source>
</evidence>
<comment type="catalytic activity">
    <reaction evidence="13">
        <text>precorrin-2 + NAD(+) = sirohydrochlorin + NADH + 2 H(+)</text>
        <dbReference type="Rhea" id="RHEA:15613"/>
        <dbReference type="ChEBI" id="CHEBI:15378"/>
        <dbReference type="ChEBI" id="CHEBI:57540"/>
        <dbReference type="ChEBI" id="CHEBI:57945"/>
        <dbReference type="ChEBI" id="CHEBI:58351"/>
        <dbReference type="ChEBI" id="CHEBI:58827"/>
        <dbReference type="EC" id="1.3.1.76"/>
    </reaction>
</comment>
<evidence type="ECO:0000256" key="2">
    <source>
        <dbReference type="ARBA" id="ARBA00022490"/>
    </source>
</evidence>
<evidence type="ECO:0000256" key="10">
    <source>
        <dbReference type="ARBA" id="ARBA00023239"/>
    </source>
</evidence>
<dbReference type="InterPro" id="IPR029028">
    <property type="entry name" value="Alpha/beta_knot_MTases"/>
</dbReference>
<name>A0A7R9L7T2_9ACAR</name>
<dbReference type="NCBIfam" id="TIGR01470">
    <property type="entry name" value="cysG_Nterm"/>
    <property type="match status" value="1"/>
</dbReference>
<proteinExistence type="inferred from homology"/>
<evidence type="ECO:0000256" key="7">
    <source>
        <dbReference type="ARBA" id="ARBA00022694"/>
    </source>
</evidence>
<dbReference type="InterPro" id="IPR016914">
    <property type="entry name" value="TrmL"/>
</dbReference>
<dbReference type="NCBIfam" id="TIGR01469">
    <property type="entry name" value="cobA_cysG_Cterm"/>
    <property type="match status" value="1"/>
</dbReference>
<keyword evidence="7" id="KW-0819">tRNA processing</keyword>
<dbReference type="Pfam" id="PF13241">
    <property type="entry name" value="NAD_binding_7"/>
    <property type="match status" value="1"/>
</dbReference>
<keyword evidence="12" id="KW-0511">Multifunctional enzyme</keyword>
<dbReference type="PANTHER" id="PTHR45790">
    <property type="entry name" value="SIROHEME SYNTHASE-RELATED"/>
    <property type="match status" value="1"/>
</dbReference>
<protein>
    <recommendedName>
        <fullName evidence="20">Precorrin-2 dehydrogenase</fullName>
    </recommendedName>
</protein>
<dbReference type="AlphaFoldDB" id="A0A7R9L7T2"/>
<comment type="similarity">
    <text evidence="14">Belongs to the precorrin methyltransferase family.</text>
</comment>
<evidence type="ECO:0000256" key="1">
    <source>
        <dbReference type="ARBA" id="ARBA00005010"/>
    </source>
</evidence>
<dbReference type="FunFam" id="3.30.950.10:FF:000001">
    <property type="entry name" value="Siroheme synthase"/>
    <property type="match status" value="1"/>
</dbReference>
<dbReference type="InterPro" id="IPR012409">
    <property type="entry name" value="Sirohaem_synth"/>
</dbReference>
<dbReference type="Pfam" id="PF00588">
    <property type="entry name" value="SpoU_methylase"/>
    <property type="match status" value="1"/>
</dbReference>
<feature type="domain" description="Sirohaem synthase dimerisation" evidence="17">
    <location>
        <begin position="168"/>
        <end position="224"/>
    </location>
</feature>
<keyword evidence="11" id="KW-0627">Porphyrin biosynthesis</keyword>
<gene>
    <name evidence="18" type="ORF">ONB1V03_LOCUS273</name>
</gene>
<evidence type="ECO:0000256" key="8">
    <source>
        <dbReference type="ARBA" id="ARBA00023002"/>
    </source>
</evidence>
<dbReference type="InterPro" id="IPR050161">
    <property type="entry name" value="Siro_Cobalamin_biosynth"/>
</dbReference>
<dbReference type="NCBIfam" id="NF007922">
    <property type="entry name" value="PRK10637.1"/>
    <property type="match status" value="1"/>
</dbReference>
<dbReference type="GO" id="GO:0051287">
    <property type="term" value="F:NAD binding"/>
    <property type="evidence" value="ECO:0007669"/>
    <property type="project" value="InterPro"/>
</dbReference>
<dbReference type="GO" id="GO:0004851">
    <property type="term" value="F:uroporphyrin-III C-methyltransferase activity"/>
    <property type="evidence" value="ECO:0007669"/>
    <property type="project" value="InterPro"/>
</dbReference>
<evidence type="ECO:0000256" key="14">
    <source>
        <dbReference type="RuleBase" id="RU003960"/>
    </source>
</evidence>
<dbReference type="InterPro" id="IPR001537">
    <property type="entry name" value="SpoU_MeTrfase"/>
</dbReference>
<dbReference type="Gene3D" id="3.40.50.720">
    <property type="entry name" value="NAD(P)-binding Rossmann-like Domain"/>
    <property type="match status" value="1"/>
</dbReference>
<feature type="domain" description="tRNA/rRNA methyltransferase SpoU type" evidence="15">
    <location>
        <begin position="468"/>
        <end position="613"/>
    </location>
</feature>
<dbReference type="InterPro" id="IPR029026">
    <property type="entry name" value="tRNA_m1G_MTases_N"/>
</dbReference>
<dbReference type="EMBL" id="CAJPVJ010000010">
    <property type="protein sequence ID" value="CAG2157725.1"/>
    <property type="molecule type" value="Genomic_DNA"/>
</dbReference>
<evidence type="ECO:0008006" key="20">
    <source>
        <dbReference type="Google" id="ProtNLM"/>
    </source>
</evidence>
<dbReference type="SUPFAM" id="SSF75217">
    <property type="entry name" value="alpha/beta knot"/>
    <property type="match status" value="1"/>
</dbReference>
<dbReference type="HAMAP" id="MF_01885">
    <property type="entry name" value="tRNA_methyltr_TrmL"/>
    <property type="match status" value="1"/>
</dbReference>
<dbReference type="UniPathway" id="UPA00262">
    <property type="reaction ID" value="UER00222"/>
</dbReference>
<accession>A0A7R9L7T2</accession>
<evidence type="ECO:0000256" key="5">
    <source>
        <dbReference type="ARBA" id="ARBA00022679"/>
    </source>
</evidence>
<dbReference type="HAMAP" id="MF_01646">
    <property type="entry name" value="Siroheme_synth"/>
    <property type="match status" value="1"/>
</dbReference>
<dbReference type="InterPro" id="IPR035996">
    <property type="entry name" value="4pyrrol_Methylase_sf"/>
</dbReference>
<dbReference type="Pfam" id="PF10414">
    <property type="entry name" value="CysG_dimeriser"/>
    <property type="match status" value="1"/>
</dbReference>
<keyword evidence="5 14" id="KW-0808">Transferase</keyword>
<organism evidence="18">
    <name type="scientific">Oppiella nova</name>
    <dbReference type="NCBI Taxonomy" id="334625"/>
    <lineage>
        <taxon>Eukaryota</taxon>
        <taxon>Metazoa</taxon>
        <taxon>Ecdysozoa</taxon>
        <taxon>Arthropoda</taxon>
        <taxon>Chelicerata</taxon>
        <taxon>Arachnida</taxon>
        <taxon>Acari</taxon>
        <taxon>Acariformes</taxon>
        <taxon>Sarcoptiformes</taxon>
        <taxon>Oribatida</taxon>
        <taxon>Brachypylina</taxon>
        <taxon>Oppioidea</taxon>
        <taxon>Oppiidae</taxon>
        <taxon>Oppiella</taxon>
    </lineage>
</organism>
<dbReference type="GO" id="GO:0008173">
    <property type="term" value="F:RNA methyltransferase activity"/>
    <property type="evidence" value="ECO:0007669"/>
    <property type="project" value="InterPro"/>
</dbReference>
<keyword evidence="9" id="KW-0520">NAD</keyword>
<dbReference type="GO" id="GO:0043115">
    <property type="term" value="F:precorrin-2 dehydrogenase activity"/>
    <property type="evidence" value="ECO:0007669"/>
    <property type="project" value="UniProtKB-EC"/>
</dbReference>
<dbReference type="NCBIfam" id="NF004790">
    <property type="entry name" value="PRK06136.1"/>
    <property type="match status" value="1"/>
</dbReference>
<dbReference type="PROSITE" id="PS00839">
    <property type="entry name" value="SUMT_1"/>
    <property type="match status" value="1"/>
</dbReference>
<dbReference type="OrthoDB" id="8122525at2759"/>
<dbReference type="InterPro" id="IPR014776">
    <property type="entry name" value="4pyrrole_Mease_sub2"/>
</dbReference>
<dbReference type="EMBL" id="OC914835">
    <property type="protein sequence ID" value="CAD7636571.1"/>
    <property type="molecule type" value="Genomic_DNA"/>
</dbReference>
<dbReference type="Gene3D" id="3.40.1280.10">
    <property type="match status" value="1"/>
</dbReference>
<dbReference type="Pfam" id="PF00590">
    <property type="entry name" value="TP_methylase"/>
    <property type="match status" value="1"/>
</dbReference>
<dbReference type="Gene3D" id="3.30.950.10">
    <property type="entry name" value="Methyltransferase, Cobalt-precorrin-4 Transmethylase, Domain 2"/>
    <property type="match status" value="1"/>
</dbReference>
<dbReference type="Gene3D" id="3.40.1010.10">
    <property type="entry name" value="Cobalt-precorrin-4 Transmethylase, Domain 1"/>
    <property type="match status" value="1"/>
</dbReference>